<dbReference type="EMBL" id="LDAU01000101">
    <property type="protein sequence ID" value="KRX06092.1"/>
    <property type="molecule type" value="Genomic_DNA"/>
</dbReference>
<dbReference type="InParanoid" id="A0A0V0QUQ6"/>
<sequence length="164" mass="18567">MDIVQNQCYCEIGYYEQENEQDCQLCPIGCQQCISQNYCQNCKGLQRILNDNQCVCQNGFYDDNLPDCKVCSLYCKTCTGFEVCTSCYGIGRYLTSFQTCNCIDGYYESLENSSVDCLVCPIGCSICSSHEECQECQGNARVLINDQCECSMGMQIRMLKLQIL</sequence>
<accession>A0A0V0QUQ6</accession>
<dbReference type="Gene3D" id="2.10.220.10">
    <property type="entry name" value="Hormone Receptor, Insulin-like Growth Factor Receptor 1, Chain A, domain 2"/>
    <property type="match status" value="2"/>
</dbReference>
<comment type="caution">
    <text evidence="1">The sequence shown here is derived from an EMBL/GenBank/DDBJ whole genome shotgun (WGS) entry which is preliminary data.</text>
</comment>
<evidence type="ECO:0000313" key="1">
    <source>
        <dbReference type="EMBL" id="KRX06092.1"/>
    </source>
</evidence>
<keyword evidence="2" id="KW-1185">Reference proteome</keyword>
<dbReference type="InterPro" id="IPR009030">
    <property type="entry name" value="Growth_fac_rcpt_cys_sf"/>
</dbReference>
<dbReference type="OrthoDB" id="286906at2759"/>
<organism evidence="1 2">
    <name type="scientific">Pseudocohnilembus persalinus</name>
    <name type="common">Ciliate</name>
    <dbReference type="NCBI Taxonomy" id="266149"/>
    <lineage>
        <taxon>Eukaryota</taxon>
        <taxon>Sar</taxon>
        <taxon>Alveolata</taxon>
        <taxon>Ciliophora</taxon>
        <taxon>Intramacronucleata</taxon>
        <taxon>Oligohymenophorea</taxon>
        <taxon>Scuticociliatia</taxon>
        <taxon>Philasterida</taxon>
        <taxon>Pseudocohnilembidae</taxon>
        <taxon>Pseudocohnilembus</taxon>
    </lineage>
</organism>
<name>A0A0V0QUQ6_PSEPJ</name>
<gene>
    <name evidence="1" type="ORF">PPERSA_09704</name>
</gene>
<dbReference type="Proteomes" id="UP000054937">
    <property type="component" value="Unassembled WGS sequence"/>
</dbReference>
<dbReference type="PANTHER" id="PTHR15332">
    <property type="entry name" value="PROPROTEIN CONVERTASE SUBTILISIN_KEXIN TYPE 5-LIKE"/>
    <property type="match status" value="1"/>
</dbReference>
<dbReference type="PANTHER" id="PTHR15332:SF175">
    <property type="entry name" value="PROPROTEIN CONVERTASE SUBTILISIN_KEXIN TYPE 5-LIKE"/>
    <property type="match status" value="1"/>
</dbReference>
<dbReference type="SUPFAM" id="SSF57184">
    <property type="entry name" value="Growth factor receptor domain"/>
    <property type="match status" value="1"/>
</dbReference>
<evidence type="ECO:0000313" key="2">
    <source>
        <dbReference type="Proteomes" id="UP000054937"/>
    </source>
</evidence>
<proteinExistence type="predicted"/>
<protein>
    <submittedName>
        <fullName evidence="1">Insulin-like growth factor binding protein, N-terminal</fullName>
    </submittedName>
</protein>
<dbReference type="AlphaFoldDB" id="A0A0V0QUQ6"/>
<reference evidence="1 2" key="1">
    <citation type="journal article" date="2015" name="Sci. Rep.">
        <title>Genome of the facultative scuticociliatosis pathogen Pseudocohnilembus persalinus provides insight into its virulence through horizontal gene transfer.</title>
        <authorList>
            <person name="Xiong J."/>
            <person name="Wang G."/>
            <person name="Cheng J."/>
            <person name="Tian M."/>
            <person name="Pan X."/>
            <person name="Warren A."/>
            <person name="Jiang C."/>
            <person name="Yuan D."/>
            <person name="Miao W."/>
        </authorList>
    </citation>
    <scope>NUCLEOTIDE SEQUENCE [LARGE SCALE GENOMIC DNA]</scope>
    <source>
        <strain evidence="1">36N120E</strain>
    </source>
</reference>